<comment type="catalytic activity">
    <reaction evidence="11">
        <text>L-seryl-[protein] + ATP = O-phospho-L-seryl-[protein] + ADP + H(+)</text>
        <dbReference type="Rhea" id="RHEA:17989"/>
        <dbReference type="Rhea" id="RHEA-COMP:9863"/>
        <dbReference type="Rhea" id="RHEA-COMP:11604"/>
        <dbReference type="ChEBI" id="CHEBI:15378"/>
        <dbReference type="ChEBI" id="CHEBI:29999"/>
        <dbReference type="ChEBI" id="CHEBI:30616"/>
        <dbReference type="ChEBI" id="CHEBI:83421"/>
        <dbReference type="ChEBI" id="CHEBI:456216"/>
        <dbReference type="EC" id="2.7.11.1"/>
    </reaction>
</comment>
<protein>
    <recommendedName>
        <fullName evidence="3">non-specific serine/threonine protein kinase</fullName>
        <ecNumber evidence="3">2.7.11.1</ecNumber>
    </recommendedName>
</protein>
<feature type="region of interest" description="Disordered" evidence="13">
    <location>
        <begin position="493"/>
        <end position="524"/>
    </location>
</feature>
<keyword evidence="16" id="KW-1185">Reference proteome</keyword>
<feature type="binding site" evidence="12">
    <location>
        <position position="725"/>
    </location>
    <ligand>
        <name>ATP</name>
        <dbReference type="ChEBI" id="CHEBI:30616"/>
    </ligand>
</feature>
<feature type="region of interest" description="Disordered" evidence="13">
    <location>
        <begin position="1"/>
        <end position="91"/>
    </location>
</feature>
<dbReference type="PROSITE" id="PS00107">
    <property type="entry name" value="PROTEIN_KINASE_ATP"/>
    <property type="match status" value="1"/>
</dbReference>
<feature type="region of interest" description="Disordered" evidence="13">
    <location>
        <begin position="380"/>
        <end position="427"/>
    </location>
</feature>
<accession>A0ABD2ZES6</accession>
<evidence type="ECO:0000313" key="16">
    <source>
        <dbReference type="Proteomes" id="UP001630127"/>
    </source>
</evidence>
<evidence type="ECO:0000256" key="2">
    <source>
        <dbReference type="ARBA" id="ARBA00010507"/>
    </source>
</evidence>
<comment type="caution">
    <text evidence="15">The sequence shown here is derived from an EMBL/GenBank/DDBJ whole genome shotgun (WGS) entry which is preliminary data.</text>
</comment>
<dbReference type="InterPro" id="IPR000719">
    <property type="entry name" value="Prot_kinase_dom"/>
</dbReference>
<dbReference type="EC" id="2.7.11.1" evidence="3"/>
<comment type="catalytic activity">
    <reaction evidence="10">
        <text>L-threonyl-[protein] + ATP = O-phospho-L-threonyl-[protein] + ADP + H(+)</text>
        <dbReference type="Rhea" id="RHEA:46608"/>
        <dbReference type="Rhea" id="RHEA-COMP:11060"/>
        <dbReference type="Rhea" id="RHEA-COMP:11605"/>
        <dbReference type="ChEBI" id="CHEBI:15378"/>
        <dbReference type="ChEBI" id="CHEBI:30013"/>
        <dbReference type="ChEBI" id="CHEBI:30616"/>
        <dbReference type="ChEBI" id="CHEBI:61977"/>
        <dbReference type="ChEBI" id="CHEBI:456216"/>
        <dbReference type="EC" id="2.7.11.1"/>
    </reaction>
</comment>
<dbReference type="InterPro" id="IPR008271">
    <property type="entry name" value="Ser/Thr_kinase_AS"/>
</dbReference>
<dbReference type="PROSITE" id="PS00108">
    <property type="entry name" value="PROTEIN_KINASE_ST"/>
    <property type="match status" value="1"/>
</dbReference>
<feature type="domain" description="Protein kinase" evidence="14">
    <location>
        <begin position="697"/>
        <end position="956"/>
    </location>
</feature>
<organism evidence="15 16">
    <name type="scientific">Cinchona calisaya</name>
    <dbReference type="NCBI Taxonomy" id="153742"/>
    <lineage>
        <taxon>Eukaryota</taxon>
        <taxon>Viridiplantae</taxon>
        <taxon>Streptophyta</taxon>
        <taxon>Embryophyta</taxon>
        <taxon>Tracheophyta</taxon>
        <taxon>Spermatophyta</taxon>
        <taxon>Magnoliopsida</taxon>
        <taxon>eudicotyledons</taxon>
        <taxon>Gunneridae</taxon>
        <taxon>Pentapetalae</taxon>
        <taxon>asterids</taxon>
        <taxon>lamiids</taxon>
        <taxon>Gentianales</taxon>
        <taxon>Rubiaceae</taxon>
        <taxon>Cinchonoideae</taxon>
        <taxon>Cinchoneae</taxon>
        <taxon>Cinchona</taxon>
    </lineage>
</organism>
<evidence type="ECO:0000256" key="13">
    <source>
        <dbReference type="SAM" id="MobiDB-lite"/>
    </source>
</evidence>
<dbReference type="Gene3D" id="3.30.200.20">
    <property type="entry name" value="Phosphorylase Kinase, domain 1"/>
    <property type="match status" value="1"/>
</dbReference>
<dbReference type="Gene3D" id="1.10.510.10">
    <property type="entry name" value="Transferase(Phosphotransferase) domain 1"/>
    <property type="match status" value="1"/>
</dbReference>
<dbReference type="PRINTS" id="PR00109">
    <property type="entry name" value="TYRKINASE"/>
</dbReference>
<dbReference type="Proteomes" id="UP001630127">
    <property type="component" value="Unassembled WGS sequence"/>
</dbReference>
<dbReference type="PANTHER" id="PTHR44329:SF284">
    <property type="entry name" value="SERINE_THREONINE-PROTEIN KINASE EDR1-LIKE ISOFORM X2"/>
    <property type="match status" value="1"/>
</dbReference>
<dbReference type="GO" id="GO:0016020">
    <property type="term" value="C:membrane"/>
    <property type="evidence" value="ECO:0007669"/>
    <property type="project" value="UniProtKB-SubCell"/>
</dbReference>
<dbReference type="GO" id="GO:0004674">
    <property type="term" value="F:protein serine/threonine kinase activity"/>
    <property type="evidence" value="ECO:0007669"/>
    <property type="project" value="UniProtKB-KW"/>
</dbReference>
<evidence type="ECO:0000256" key="7">
    <source>
        <dbReference type="ARBA" id="ARBA00022777"/>
    </source>
</evidence>
<reference evidence="15 16" key="1">
    <citation type="submission" date="2024-11" db="EMBL/GenBank/DDBJ databases">
        <title>A near-complete genome assembly of Cinchona calisaya.</title>
        <authorList>
            <person name="Lian D.C."/>
            <person name="Zhao X.W."/>
            <person name="Wei L."/>
        </authorList>
    </citation>
    <scope>NUCLEOTIDE SEQUENCE [LARGE SCALE GENOMIC DNA]</scope>
    <source>
        <tissue evidence="15">Nenye</tissue>
    </source>
</reference>
<dbReference type="FunFam" id="1.10.510.10:FF:000476">
    <property type="entry name" value="PAS domain-containing protein tyrosine kinase family protein"/>
    <property type="match status" value="1"/>
</dbReference>
<evidence type="ECO:0000256" key="5">
    <source>
        <dbReference type="ARBA" id="ARBA00022679"/>
    </source>
</evidence>
<evidence type="ECO:0000256" key="8">
    <source>
        <dbReference type="ARBA" id="ARBA00022840"/>
    </source>
</evidence>
<keyword evidence="7" id="KW-0418">Kinase</keyword>
<evidence type="ECO:0000256" key="9">
    <source>
        <dbReference type="ARBA" id="ARBA00023136"/>
    </source>
</evidence>
<dbReference type="AlphaFoldDB" id="A0ABD2ZES6"/>
<evidence type="ECO:0000256" key="1">
    <source>
        <dbReference type="ARBA" id="ARBA00004370"/>
    </source>
</evidence>
<feature type="compositionally biased region" description="Low complexity" evidence="13">
    <location>
        <begin position="51"/>
        <end position="78"/>
    </location>
</feature>
<dbReference type="SMART" id="SM00220">
    <property type="entry name" value="S_TKc"/>
    <property type="match status" value="1"/>
</dbReference>
<dbReference type="Pfam" id="PF07714">
    <property type="entry name" value="PK_Tyr_Ser-Thr"/>
    <property type="match status" value="1"/>
</dbReference>
<dbReference type="CDD" id="cd13999">
    <property type="entry name" value="STKc_MAP3K-like"/>
    <property type="match status" value="1"/>
</dbReference>
<evidence type="ECO:0000259" key="14">
    <source>
        <dbReference type="PROSITE" id="PS50011"/>
    </source>
</evidence>
<proteinExistence type="inferred from homology"/>
<feature type="compositionally biased region" description="Polar residues" evidence="13">
    <location>
        <begin position="508"/>
        <end position="519"/>
    </location>
</feature>
<dbReference type="GO" id="GO:0005524">
    <property type="term" value="F:ATP binding"/>
    <property type="evidence" value="ECO:0007669"/>
    <property type="project" value="UniProtKB-UniRule"/>
</dbReference>
<comment type="subcellular location">
    <subcellularLocation>
        <location evidence="1">Membrane</location>
    </subcellularLocation>
</comment>
<dbReference type="InterPro" id="IPR011009">
    <property type="entry name" value="Kinase-like_dom_sf"/>
</dbReference>
<keyword evidence="8 12" id="KW-0067">ATP-binding</keyword>
<dbReference type="InterPro" id="IPR055164">
    <property type="entry name" value="EDR1/CTR1/ARMC3-like_pept-like"/>
</dbReference>
<evidence type="ECO:0000256" key="10">
    <source>
        <dbReference type="ARBA" id="ARBA00047899"/>
    </source>
</evidence>
<dbReference type="InterPro" id="IPR051681">
    <property type="entry name" value="Ser/Thr_Kinases-Pseudokinases"/>
</dbReference>
<evidence type="ECO:0000256" key="4">
    <source>
        <dbReference type="ARBA" id="ARBA00022527"/>
    </source>
</evidence>
<keyword evidence="5" id="KW-0808">Transferase</keyword>
<dbReference type="FunFam" id="3.30.200.20:FF:000060">
    <property type="entry name" value="Serine/threonine-protein kinase isoform 1"/>
    <property type="match status" value="1"/>
</dbReference>
<dbReference type="InterPro" id="IPR001245">
    <property type="entry name" value="Ser-Thr/Tyr_kinase_cat_dom"/>
</dbReference>
<evidence type="ECO:0000313" key="15">
    <source>
        <dbReference type="EMBL" id="KAL3516228.1"/>
    </source>
</evidence>
<keyword evidence="6 12" id="KW-0547">Nucleotide-binding</keyword>
<dbReference type="EMBL" id="JBJUIK010000010">
    <property type="protein sequence ID" value="KAL3516228.1"/>
    <property type="molecule type" value="Genomic_DNA"/>
</dbReference>
<evidence type="ECO:0000256" key="3">
    <source>
        <dbReference type="ARBA" id="ARBA00012513"/>
    </source>
</evidence>
<dbReference type="SUPFAM" id="SSF56112">
    <property type="entry name" value="Protein kinase-like (PK-like)"/>
    <property type="match status" value="1"/>
</dbReference>
<evidence type="ECO:0000256" key="6">
    <source>
        <dbReference type="ARBA" id="ARBA00022741"/>
    </source>
</evidence>
<feature type="compositionally biased region" description="Low complexity" evidence="13">
    <location>
        <begin position="20"/>
        <end position="37"/>
    </location>
</feature>
<keyword evidence="9" id="KW-0472">Membrane</keyword>
<feature type="compositionally biased region" description="Low complexity" evidence="13">
    <location>
        <begin position="386"/>
        <end position="399"/>
    </location>
</feature>
<keyword evidence="4" id="KW-0723">Serine/threonine-protein kinase</keyword>
<comment type="similarity">
    <text evidence="2">Belongs to the protein kinase superfamily. TKL Ser/Thr protein kinase family. RAF subfamily.</text>
</comment>
<name>A0ABD2ZES6_9GENT</name>
<dbReference type="Pfam" id="PF14381">
    <property type="entry name" value="EDR1_CTR1_ARMC3_pept"/>
    <property type="match status" value="1"/>
</dbReference>
<dbReference type="PROSITE" id="PS50011">
    <property type="entry name" value="PROTEIN_KINASE_DOM"/>
    <property type="match status" value="1"/>
</dbReference>
<sequence>MKHIFKKLHHHPNRSNETPSSSSSSSSLSSLSSSSLSCAVSDHRTSNSGDSPASPTTTTTTTTTSPTSAAPASSPVAADRQKHQQQQDYYASEEEYQVQLALALSVSASSAPESNIVNGNRDHHQILLGGGRLAGDSVGHRDDAAADLLSRQYWDYGALDYEEKVVEGFYDVFSLSTDPESRGKMPSLTDLETYPGGSDFEVVIVNQKIDPALEELMQIAECIALDCPATEIGLLVQRLAELVTDHMGGPVKDANVLAARWMERSTELRASLHTAVLPLGSLRLGLLRHRALLFKVLSDNVGIPCRLVKWSNYTGNEDDAVDIIKLPNGSEFFLDLMGEPGALIPADVLSAKDGSFKSYPPKLSKLPTLQATNHTGVAYSKPNLLSGESSSGKNSFSSQKDSEEMDSLPSLNNGRMGTGVGSSGLNKRVLSDNQMDHIPSLPIGTSLYKGGRGPNATVCGARINVNTVPYNQKNSEDPKNLFADLNPFQIKGSGKASLQGNHGRKNFNEFQQPKDNLVTSRPPVPLLRKNSPIYNDVSKKNEYDFVERLFPKSNHAAGDHSVLPTHCTSSTAPGAASKSYNTYGKDDANTSAGCKFSSAEGQFNCLSLEDDQVIDHKETYRRGGQMLQNDKSNTTKEFGMDASRMHDHGNNLRDGFMATNLQFKYQEYSSSSGNPAVTQVDSVIDDVSECEIPWEDLVIGERIGLGSYGEVYHADWNGTEVAVKKFLDQDFSGAALAEFRREVRIMQRLRHPNVVLFMGAVTRPPNLSIVTEFLPRGSLYRIIHRPQCQIDEKQRIKMALDVAKGMNCLHTSIPTIVHRDLKSPNLLVDNNWNVKVSDFGLSRLKHNTFLSSKSTGGTPEWMAPEVLRNEPSNEKCDVYSFGIILWELATLRLPWSGMNPMQVVGAVGFQNRRLDIPKEVDPLVARIIWECWQTDPNLRPSFAQLTVALKPLQRLVIPVHIDHPSSPIPQEISVNSTP</sequence>
<evidence type="ECO:0000256" key="11">
    <source>
        <dbReference type="ARBA" id="ARBA00048679"/>
    </source>
</evidence>
<dbReference type="PANTHER" id="PTHR44329">
    <property type="entry name" value="SERINE/THREONINE-PROTEIN KINASE TNNI3K-RELATED"/>
    <property type="match status" value="1"/>
</dbReference>
<evidence type="ECO:0000256" key="12">
    <source>
        <dbReference type="PROSITE-ProRule" id="PRU10141"/>
    </source>
</evidence>
<gene>
    <name evidence="15" type="ORF">ACH5RR_023130</name>
</gene>
<feature type="compositionally biased region" description="Basic residues" evidence="13">
    <location>
        <begin position="1"/>
        <end position="13"/>
    </location>
</feature>
<dbReference type="InterPro" id="IPR017441">
    <property type="entry name" value="Protein_kinase_ATP_BS"/>
</dbReference>